<evidence type="ECO:0000256" key="2">
    <source>
        <dbReference type="ARBA" id="ARBA00022801"/>
    </source>
</evidence>
<dbReference type="PIRSF" id="PIRSF011489">
    <property type="entry name" value="DUF479"/>
    <property type="match status" value="1"/>
</dbReference>
<dbReference type="PANTHER" id="PTHR38764:SF1">
    <property type="entry name" value="ACYL CARRIER PROTEIN PHOSPHODIESTERASE"/>
    <property type="match status" value="1"/>
</dbReference>
<reference evidence="4 5" key="1">
    <citation type="submission" date="2023-09" db="EMBL/GenBank/DDBJ databases">
        <authorList>
            <person name="Rey-Velasco X."/>
        </authorList>
    </citation>
    <scope>NUCLEOTIDE SEQUENCE [LARGE SCALE GENOMIC DNA]</scope>
    <source>
        <strain evidence="4 5">F260</strain>
    </source>
</reference>
<evidence type="ECO:0000256" key="3">
    <source>
        <dbReference type="ARBA" id="ARBA00023098"/>
    </source>
</evidence>
<protein>
    <submittedName>
        <fullName evidence="4">Acyl carrier protein phosphodiesterase</fullName>
    </submittedName>
</protein>
<organism evidence="4 5">
    <name type="scientific">Autumnicola lenta</name>
    <dbReference type="NCBI Taxonomy" id="3075593"/>
    <lineage>
        <taxon>Bacteria</taxon>
        <taxon>Pseudomonadati</taxon>
        <taxon>Bacteroidota</taxon>
        <taxon>Flavobacteriia</taxon>
        <taxon>Flavobacteriales</taxon>
        <taxon>Flavobacteriaceae</taxon>
        <taxon>Autumnicola</taxon>
    </lineage>
</organism>
<evidence type="ECO:0000256" key="1">
    <source>
        <dbReference type="ARBA" id="ARBA00022516"/>
    </source>
</evidence>
<proteinExistence type="predicted"/>
<dbReference type="EMBL" id="JAVRHO010000005">
    <property type="protein sequence ID" value="MDT0645942.1"/>
    <property type="molecule type" value="Genomic_DNA"/>
</dbReference>
<accession>A0ABU3CI92</accession>
<keyword evidence="1" id="KW-0444">Lipid biosynthesis</keyword>
<comment type="caution">
    <text evidence="4">The sequence shown here is derived from an EMBL/GenBank/DDBJ whole genome shotgun (WGS) entry which is preliminary data.</text>
</comment>
<evidence type="ECO:0000313" key="5">
    <source>
        <dbReference type="Proteomes" id="UP001245285"/>
    </source>
</evidence>
<dbReference type="PANTHER" id="PTHR38764">
    <property type="entry name" value="ACYL CARRIER PROTEIN PHOSPHODIESTERASE"/>
    <property type="match status" value="1"/>
</dbReference>
<dbReference type="Pfam" id="PF04336">
    <property type="entry name" value="ACP_PD"/>
    <property type="match status" value="1"/>
</dbReference>
<dbReference type="Proteomes" id="UP001245285">
    <property type="component" value="Unassembled WGS sequence"/>
</dbReference>
<dbReference type="InterPro" id="IPR007431">
    <property type="entry name" value="ACP_PD"/>
</dbReference>
<gene>
    <name evidence="4" type="ORF">RM545_04510</name>
</gene>
<keyword evidence="2" id="KW-0378">Hydrolase</keyword>
<name>A0ABU3CI92_9FLAO</name>
<keyword evidence="3" id="KW-0443">Lipid metabolism</keyword>
<dbReference type="RefSeq" id="WP_311494129.1">
    <property type="nucleotide sequence ID" value="NZ_JAVRHO010000005.1"/>
</dbReference>
<keyword evidence="5" id="KW-1185">Reference proteome</keyword>
<sequence>MNYLAHVYLSGDDDNLKIGNFIADSVKGKKFLNFPEPIQKGIVLHRAIDHYTDTHPIVTKSVTRLFSRYSHYSRVIVDILYDHFLAKNWNHYSQQHLEEYTEEFYDLLRENKTVLPKSVQRFMPYMFRDNWLLSYASIDGITKILYQMNHRTKGKSQMNLAVEELEIYYTEFQEEFTEFFADLISFSSEKIKELNQTQ</sequence>
<evidence type="ECO:0000313" key="4">
    <source>
        <dbReference type="EMBL" id="MDT0645942.1"/>
    </source>
</evidence>